<dbReference type="GO" id="GO:0032259">
    <property type="term" value="P:methylation"/>
    <property type="evidence" value="ECO:0007669"/>
    <property type="project" value="UniProtKB-KW"/>
</dbReference>
<dbReference type="InterPro" id="IPR050210">
    <property type="entry name" value="tRNA_Adenine-N(6)_MTase"/>
</dbReference>
<dbReference type="InterPro" id="IPR029063">
    <property type="entry name" value="SAM-dependent_MTases_sf"/>
</dbReference>
<dbReference type="PANTHER" id="PTHR47739:SF1">
    <property type="entry name" value="TRNA1(VAL) (ADENINE(37)-N6)-METHYLTRANSFERASE"/>
    <property type="match status" value="1"/>
</dbReference>
<dbReference type="InterPro" id="IPR007848">
    <property type="entry name" value="Small_mtfrase_dom"/>
</dbReference>
<dbReference type="GO" id="GO:0008757">
    <property type="term" value="F:S-adenosylmethionine-dependent methyltransferase activity"/>
    <property type="evidence" value="ECO:0007669"/>
    <property type="project" value="UniProtKB-ARBA"/>
</dbReference>
<evidence type="ECO:0000313" key="2">
    <source>
        <dbReference type="EMBL" id="KUG21963.1"/>
    </source>
</evidence>
<dbReference type="Pfam" id="PF05175">
    <property type="entry name" value="MTS"/>
    <property type="match status" value="1"/>
</dbReference>
<protein>
    <submittedName>
        <fullName evidence="2">Trna (Adenine37-n(6))-methyltransferase trmn6</fullName>
        <ecNumber evidence="2">2.1.1.223</ecNumber>
    </submittedName>
</protein>
<organism evidence="2">
    <name type="scientific">hydrocarbon metagenome</name>
    <dbReference type="NCBI Taxonomy" id="938273"/>
    <lineage>
        <taxon>unclassified sequences</taxon>
        <taxon>metagenomes</taxon>
        <taxon>ecological metagenomes</taxon>
    </lineage>
</organism>
<dbReference type="PANTHER" id="PTHR47739">
    <property type="entry name" value="TRNA1(VAL) (ADENINE(37)-N6)-METHYLTRANSFERASE"/>
    <property type="match status" value="1"/>
</dbReference>
<gene>
    <name evidence="2" type="ORF">ASZ90_008258</name>
</gene>
<keyword evidence="2" id="KW-0489">Methyltransferase</keyword>
<dbReference type="CDD" id="cd02440">
    <property type="entry name" value="AdoMet_MTases"/>
    <property type="match status" value="1"/>
</dbReference>
<evidence type="ECO:0000259" key="1">
    <source>
        <dbReference type="Pfam" id="PF05175"/>
    </source>
</evidence>
<dbReference type="GO" id="GO:0003676">
    <property type="term" value="F:nucleic acid binding"/>
    <property type="evidence" value="ECO:0007669"/>
    <property type="project" value="InterPro"/>
</dbReference>
<dbReference type="EC" id="2.1.1.223" evidence="2"/>
<dbReference type="EMBL" id="LNQE01001000">
    <property type="protein sequence ID" value="KUG21963.1"/>
    <property type="molecule type" value="Genomic_DNA"/>
</dbReference>
<dbReference type="PRINTS" id="PR00507">
    <property type="entry name" value="N12N6MTFRASE"/>
</dbReference>
<keyword evidence="2" id="KW-0808">Transferase</keyword>
<dbReference type="AlphaFoldDB" id="A0A0W8FM67"/>
<reference evidence="2" key="1">
    <citation type="journal article" date="2015" name="Proc. Natl. Acad. Sci. U.S.A.">
        <title>Networks of energetic and metabolic interactions define dynamics in microbial communities.</title>
        <authorList>
            <person name="Embree M."/>
            <person name="Liu J.K."/>
            <person name="Al-Bassam M.M."/>
            <person name="Zengler K."/>
        </authorList>
    </citation>
    <scope>NUCLEOTIDE SEQUENCE</scope>
</reference>
<feature type="domain" description="Methyltransferase small" evidence="1">
    <location>
        <begin position="30"/>
        <end position="125"/>
    </location>
</feature>
<comment type="caution">
    <text evidence="2">The sequence shown here is derived from an EMBL/GenBank/DDBJ whole genome shotgun (WGS) entry which is preliminary data.</text>
</comment>
<name>A0A0W8FM67_9ZZZZ</name>
<proteinExistence type="predicted"/>
<accession>A0A0W8FM67</accession>
<dbReference type="InterPro" id="IPR002052">
    <property type="entry name" value="DNA_methylase_N6_adenine_CS"/>
</dbReference>
<dbReference type="Gene3D" id="3.40.50.150">
    <property type="entry name" value="Vaccinia Virus protein VP39"/>
    <property type="match status" value="1"/>
</dbReference>
<dbReference type="PROSITE" id="PS00092">
    <property type="entry name" value="N6_MTASE"/>
    <property type="match status" value="1"/>
</dbReference>
<sequence>MEEETLDEILDGRLRVFQTKRGYRFSLDSILLANFVSLKLRASAIDIGCGNGIILLILAKRFPTVNFSGLEIQENLAALAEKNTRINNLEDRIKVFPGDARNIKHILSPRLFDTVIFNPPYRKLKSGRINPHPEKAIARHEIKGSLEDFLSSAKYLLKPAGTVFTIYPAKRLIELVYVFRNSGIEPKKMRLVFSDNFSEAEFVLVEGKAGGREELKVESPLFIYDKNKKYTEEIENIFTELSHFPGDGDG</sequence>
<dbReference type="SUPFAM" id="SSF53335">
    <property type="entry name" value="S-adenosyl-L-methionine-dependent methyltransferases"/>
    <property type="match status" value="1"/>
</dbReference>